<feature type="binding site" description="axial binding residue" evidence="14">
    <location>
        <position position="170"/>
    </location>
    <ligand>
        <name>heme</name>
        <dbReference type="ChEBI" id="CHEBI:30413"/>
        <label>4</label>
    </ligand>
    <ligandPart>
        <name>Fe</name>
        <dbReference type="ChEBI" id="CHEBI:18248"/>
    </ligandPart>
</feature>
<dbReference type="Pfam" id="PF03264">
    <property type="entry name" value="Cytochrom_NNT"/>
    <property type="match status" value="1"/>
</dbReference>
<comment type="cofactor">
    <cofactor evidence="13">
        <name>heme</name>
        <dbReference type="ChEBI" id="CHEBI:30413"/>
    </cofactor>
    <text evidence="13">Binds 4 heme groups per subunit.</text>
</comment>
<feature type="binding site" description="axial binding residue" evidence="14">
    <location>
        <position position="138"/>
    </location>
    <ligand>
        <name>heme</name>
        <dbReference type="ChEBI" id="CHEBI:30413"/>
        <label>3</label>
    </ligand>
    <ligandPart>
        <name>Fe</name>
        <dbReference type="ChEBI" id="CHEBI:18248"/>
    </ligandPart>
</feature>
<dbReference type="Gene3D" id="1.10.3820.10">
    <property type="entry name" value="Di-heme elbow motif domain"/>
    <property type="match status" value="1"/>
</dbReference>
<evidence type="ECO:0000256" key="11">
    <source>
        <dbReference type="ARBA" id="ARBA00023136"/>
    </source>
</evidence>
<dbReference type="FunFam" id="1.10.3820.10:FF:000001">
    <property type="entry name" value="Cytochrome c-type protein"/>
    <property type="match status" value="1"/>
</dbReference>
<comment type="similarity">
    <text evidence="2">Belongs to the NapC/NirT/NrfH family.</text>
</comment>
<comment type="caution">
    <text evidence="17">The sequence shown here is derived from an EMBL/GenBank/DDBJ whole genome shotgun (WGS) entry which is preliminary data.</text>
</comment>
<dbReference type="InterPro" id="IPR005126">
    <property type="entry name" value="NapC/NirT_cyt_c_N"/>
</dbReference>
<dbReference type="InterPro" id="IPR024717">
    <property type="entry name" value="NapC/NirT/NrfH"/>
</dbReference>
<feature type="domain" description="NapC/NirT cytochrome c N-terminal" evidence="16">
    <location>
        <begin position="7"/>
        <end position="176"/>
    </location>
</feature>
<evidence type="ECO:0000256" key="2">
    <source>
        <dbReference type="ARBA" id="ARBA00007395"/>
    </source>
</evidence>
<evidence type="ECO:0000313" key="18">
    <source>
        <dbReference type="Proteomes" id="UP000234845"/>
    </source>
</evidence>
<keyword evidence="7 12" id="KW-0479">Metal-binding</keyword>
<keyword evidence="8 12" id="KW-0249">Electron transport</keyword>
<evidence type="ECO:0000256" key="12">
    <source>
        <dbReference type="PIRNR" id="PIRNR000013"/>
    </source>
</evidence>
<dbReference type="GO" id="GO:0009061">
    <property type="term" value="P:anaerobic respiration"/>
    <property type="evidence" value="ECO:0007669"/>
    <property type="project" value="TreeGrafter"/>
</dbReference>
<keyword evidence="6 15" id="KW-0812">Transmembrane</keyword>
<feature type="binding site" description="covalent" evidence="13">
    <location>
        <position position="169"/>
    </location>
    <ligand>
        <name>heme</name>
        <dbReference type="ChEBI" id="CHEBI:30413"/>
        <label>4</label>
    </ligand>
</feature>
<evidence type="ECO:0000256" key="13">
    <source>
        <dbReference type="PIRSR" id="PIRSR000013-1"/>
    </source>
</evidence>
<evidence type="ECO:0000256" key="5">
    <source>
        <dbReference type="ARBA" id="ARBA00022617"/>
    </source>
</evidence>
<evidence type="ECO:0000256" key="3">
    <source>
        <dbReference type="ARBA" id="ARBA00022448"/>
    </source>
</evidence>
<dbReference type="GO" id="GO:0005886">
    <property type="term" value="C:plasma membrane"/>
    <property type="evidence" value="ECO:0007669"/>
    <property type="project" value="UniProtKB-SubCell"/>
</dbReference>
<dbReference type="InterPro" id="IPR038266">
    <property type="entry name" value="NapC/NirT_cytc_sf"/>
</dbReference>
<feature type="binding site" description="covalent" evidence="13">
    <location>
        <position position="166"/>
    </location>
    <ligand>
        <name>heme</name>
        <dbReference type="ChEBI" id="CHEBI:30413"/>
        <label>4</label>
    </ligand>
</feature>
<evidence type="ECO:0000256" key="4">
    <source>
        <dbReference type="ARBA" id="ARBA00022475"/>
    </source>
</evidence>
<name>A0A2N5Y0Y7_9GAMM</name>
<dbReference type="InterPro" id="IPR036280">
    <property type="entry name" value="Multihaem_cyt_sf"/>
</dbReference>
<comment type="subcellular location">
    <subcellularLocation>
        <location evidence="1">Cell membrane</location>
        <topology evidence="1">Single-pass membrane protein</topology>
    </subcellularLocation>
</comment>
<feature type="binding site" description="covalent" evidence="13">
    <location>
        <position position="77"/>
    </location>
    <ligand>
        <name>heme</name>
        <dbReference type="ChEBI" id="CHEBI:30413"/>
        <label>2</label>
    </ligand>
</feature>
<dbReference type="Proteomes" id="UP000234845">
    <property type="component" value="Unassembled WGS sequence"/>
</dbReference>
<dbReference type="PIRSF" id="PIRSF000013">
    <property type="entry name" value="4_hem_cytochrm_NapC"/>
    <property type="match status" value="1"/>
</dbReference>
<feature type="binding site" description="covalent" evidence="13">
    <location>
        <position position="47"/>
    </location>
    <ligand>
        <name>heme</name>
        <dbReference type="ChEBI" id="CHEBI:30413"/>
        <label>1</label>
    </ligand>
</feature>
<protein>
    <recommendedName>
        <fullName evidence="12">Cytochrome c-type protein</fullName>
    </recommendedName>
</protein>
<accession>A0A2N5Y0Y7</accession>
<feature type="binding site" description="covalent" evidence="13">
    <location>
        <position position="134"/>
    </location>
    <ligand>
        <name>heme</name>
        <dbReference type="ChEBI" id="CHEBI:30413"/>
        <label>3</label>
    </ligand>
</feature>
<feature type="binding site" description="covalent" evidence="13">
    <location>
        <position position="137"/>
    </location>
    <ligand>
        <name>heme</name>
        <dbReference type="ChEBI" id="CHEBI:30413"/>
        <label>3</label>
    </ligand>
</feature>
<keyword evidence="3 12" id="KW-0813">Transport</keyword>
<feature type="transmembrane region" description="Helical" evidence="15">
    <location>
        <begin position="12"/>
        <end position="31"/>
    </location>
</feature>
<reference evidence="18" key="1">
    <citation type="submission" date="2017-11" db="EMBL/GenBank/DDBJ databases">
        <title>The draft genome sequence of Chromatocurvus sp. F02.</title>
        <authorList>
            <person name="Du Z.-J."/>
            <person name="Chang Y.-Q."/>
        </authorList>
    </citation>
    <scope>NUCLEOTIDE SEQUENCE [LARGE SCALE GENOMIC DNA]</scope>
    <source>
        <strain evidence="18">F02</strain>
    </source>
</reference>
<dbReference type="InterPro" id="IPR051174">
    <property type="entry name" value="Cytochrome_c-type_ET"/>
</dbReference>
<evidence type="ECO:0000256" key="14">
    <source>
        <dbReference type="PIRSR" id="PIRSR000013-2"/>
    </source>
</evidence>
<dbReference type="GO" id="GO:0009055">
    <property type="term" value="F:electron transfer activity"/>
    <property type="evidence" value="ECO:0007669"/>
    <property type="project" value="TreeGrafter"/>
</dbReference>
<feature type="binding site" description="axial binding residue" evidence="14">
    <location>
        <position position="175"/>
    </location>
    <ligand>
        <name>heme</name>
        <dbReference type="ChEBI" id="CHEBI:30413"/>
        <label>2</label>
    </ligand>
    <ligandPart>
        <name>Fe</name>
        <dbReference type="ChEBI" id="CHEBI:18248"/>
    </ligandPart>
</feature>
<evidence type="ECO:0000259" key="16">
    <source>
        <dbReference type="Pfam" id="PF03264"/>
    </source>
</evidence>
<evidence type="ECO:0000256" key="10">
    <source>
        <dbReference type="ARBA" id="ARBA00023004"/>
    </source>
</evidence>
<feature type="binding site" description="covalent" evidence="13">
    <location>
        <position position="44"/>
    </location>
    <ligand>
        <name>heme</name>
        <dbReference type="ChEBI" id="CHEBI:30413"/>
        <label>1</label>
    </ligand>
</feature>
<evidence type="ECO:0000256" key="1">
    <source>
        <dbReference type="ARBA" id="ARBA00004162"/>
    </source>
</evidence>
<keyword evidence="4" id="KW-1003">Cell membrane</keyword>
<sequence length="184" mass="20289">MRSLRQPSRRYSVLTLLVAGMAIGVSGWLVMDVGLAATSSEEFCISCHEIRINTYPQLQKTSHYSNAMGVNATCADCHIPKAFIPKMVRKMEASREVWGKITGVIDTPEKYAAHAPAMKAREIARLRANDSQECRDCHTVTRMDLALQSAKARDYHQDMAARGKTCIDCHAGIAHPDNSGRAAQ</sequence>
<feature type="binding site" description="covalent" evidence="13">
    <location>
        <position position="74"/>
    </location>
    <ligand>
        <name>heme</name>
        <dbReference type="ChEBI" id="CHEBI:30413"/>
        <label>2</label>
    </ligand>
</feature>
<feature type="binding site" description="axial binding residue" evidence="14">
    <location>
        <position position="78"/>
    </location>
    <ligand>
        <name>heme</name>
        <dbReference type="ChEBI" id="CHEBI:30413"/>
        <label>2</label>
    </ligand>
    <ligandPart>
        <name>Fe</name>
        <dbReference type="ChEBI" id="CHEBI:18248"/>
    </ligandPart>
</feature>
<feature type="binding site" description="axial binding residue" evidence="14">
    <location>
        <position position="96"/>
    </location>
    <ligand>
        <name>heme</name>
        <dbReference type="ChEBI" id="CHEBI:30413"/>
        <label>1</label>
    </ligand>
    <ligandPart>
        <name>Fe</name>
        <dbReference type="ChEBI" id="CHEBI:18248"/>
    </ligandPart>
</feature>
<gene>
    <name evidence="17" type="ORF">CWI75_12385</name>
</gene>
<dbReference type="GO" id="GO:0020037">
    <property type="term" value="F:heme binding"/>
    <property type="evidence" value="ECO:0007669"/>
    <property type="project" value="InterPro"/>
</dbReference>
<proteinExistence type="inferred from homology"/>
<organism evidence="17 18">
    <name type="scientific">Kineobactrum sediminis</name>
    <dbReference type="NCBI Taxonomy" id="1905677"/>
    <lineage>
        <taxon>Bacteria</taxon>
        <taxon>Pseudomonadati</taxon>
        <taxon>Pseudomonadota</taxon>
        <taxon>Gammaproteobacteria</taxon>
        <taxon>Cellvibrionales</taxon>
        <taxon>Halieaceae</taxon>
        <taxon>Kineobactrum</taxon>
    </lineage>
</organism>
<keyword evidence="11 15" id="KW-0472">Membrane</keyword>
<dbReference type="PANTHER" id="PTHR30333">
    <property type="entry name" value="CYTOCHROME C-TYPE PROTEIN"/>
    <property type="match status" value="1"/>
</dbReference>
<dbReference type="EMBL" id="PKLZ01000009">
    <property type="protein sequence ID" value="PLW82057.1"/>
    <property type="molecule type" value="Genomic_DNA"/>
</dbReference>
<evidence type="ECO:0000256" key="7">
    <source>
        <dbReference type="ARBA" id="ARBA00022723"/>
    </source>
</evidence>
<dbReference type="GO" id="GO:0046872">
    <property type="term" value="F:metal ion binding"/>
    <property type="evidence" value="ECO:0007669"/>
    <property type="project" value="UniProtKB-KW"/>
</dbReference>
<evidence type="ECO:0000256" key="9">
    <source>
        <dbReference type="ARBA" id="ARBA00022989"/>
    </source>
</evidence>
<dbReference type="OrthoDB" id="9782159at2"/>
<keyword evidence="9 15" id="KW-1133">Transmembrane helix</keyword>
<keyword evidence="18" id="KW-1185">Reference proteome</keyword>
<dbReference type="GO" id="GO:0019333">
    <property type="term" value="P:denitrification pathway"/>
    <property type="evidence" value="ECO:0007669"/>
    <property type="project" value="InterPro"/>
</dbReference>
<dbReference type="SUPFAM" id="SSF48695">
    <property type="entry name" value="Multiheme cytochromes"/>
    <property type="match status" value="1"/>
</dbReference>
<dbReference type="PANTHER" id="PTHR30333:SF3">
    <property type="entry name" value="CYTOCHROME C-TYPE PROTEIN TORY"/>
    <property type="match status" value="1"/>
</dbReference>
<evidence type="ECO:0000256" key="6">
    <source>
        <dbReference type="ARBA" id="ARBA00022692"/>
    </source>
</evidence>
<evidence type="ECO:0000256" key="15">
    <source>
        <dbReference type="SAM" id="Phobius"/>
    </source>
</evidence>
<evidence type="ECO:0000313" key="17">
    <source>
        <dbReference type="EMBL" id="PLW82057.1"/>
    </source>
</evidence>
<dbReference type="AlphaFoldDB" id="A0A2N5Y0Y7"/>
<evidence type="ECO:0000256" key="8">
    <source>
        <dbReference type="ARBA" id="ARBA00022982"/>
    </source>
</evidence>
<comment type="PTM">
    <text evidence="12">Binds 4 heme groups per subunit.</text>
</comment>
<keyword evidence="5 12" id="KW-0349">Heme</keyword>
<keyword evidence="10 12" id="KW-0408">Iron</keyword>